<comment type="subcellular location">
    <subcellularLocation>
        <location evidence="2">Cytoplasm</location>
    </subcellularLocation>
</comment>
<dbReference type="InterPro" id="IPR014729">
    <property type="entry name" value="Rossmann-like_a/b/a_fold"/>
</dbReference>
<dbReference type="GO" id="GO:0005737">
    <property type="term" value="C:cytoplasm"/>
    <property type="evidence" value="ECO:0007669"/>
    <property type="project" value="UniProtKB-SubCell"/>
</dbReference>
<dbReference type="PIRSF" id="PIRSF006276">
    <property type="entry name" value="UspA"/>
    <property type="match status" value="1"/>
</dbReference>
<name>A0A4S4AUR0_9RHOO</name>
<dbReference type="InterPro" id="IPR006015">
    <property type="entry name" value="Universal_stress_UspA"/>
</dbReference>
<dbReference type="SUPFAM" id="SSF52402">
    <property type="entry name" value="Adenine nucleotide alpha hydrolases-like"/>
    <property type="match status" value="1"/>
</dbReference>
<dbReference type="OrthoDB" id="5295044at2"/>
<evidence type="ECO:0000256" key="1">
    <source>
        <dbReference type="ARBA" id="ARBA00008791"/>
    </source>
</evidence>
<dbReference type="PANTHER" id="PTHR46268:SF15">
    <property type="entry name" value="UNIVERSAL STRESS PROTEIN HP_0031"/>
    <property type="match status" value="1"/>
</dbReference>
<dbReference type="InterPro" id="IPR006016">
    <property type="entry name" value="UspA"/>
</dbReference>
<keyword evidence="2" id="KW-0963">Cytoplasm</keyword>
<keyword evidence="5" id="KW-1185">Reference proteome</keyword>
<evidence type="ECO:0000313" key="5">
    <source>
        <dbReference type="Proteomes" id="UP000308430"/>
    </source>
</evidence>
<dbReference type="PANTHER" id="PTHR46268">
    <property type="entry name" value="STRESS RESPONSE PROTEIN NHAX"/>
    <property type="match status" value="1"/>
</dbReference>
<gene>
    <name evidence="4" type="ORF">E6C76_13890</name>
</gene>
<evidence type="ECO:0000313" key="4">
    <source>
        <dbReference type="EMBL" id="THF63676.1"/>
    </source>
</evidence>
<dbReference type="Gene3D" id="3.40.50.620">
    <property type="entry name" value="HUPs"/>
    <property type="match status" value="1"/>
</dbReference>
<protein>
    <recommendedName>
        <fullName evidence="2">Universal stress protein</fullName>
    </recommendedName>
</protein>
<dbReference type="Pfam" id="PF00582">
    <property type="entry name" value="Usp"/>
    <property type="match status" value="1"/>
</dbReference>
<sequence length="151" mass="16506">MFRHILVPTDGSMLSNIAVRQAAQLAAETAAKLTVVYVKPPYPDVRYGESGVIAPITPARFREFEEKEAQRILGLARNLCMEAGVACTALSAEGDEPSRTLLQTARNHDVDLICMASHGRRGLRRLLMGSETHKVLTHSAIPVLVLRSNVC</sequence>
<comment type="similarity">
    <text evidence="1 2">Belongs to the universal stress protein A family.</text>
</comment>
<dbReference type="Proteomes" id="UP000308430">
    <property type="component" value="Unassembled WGS sequence"/>
</dbReference>
<accession>A0A4S4AUR0</accession>
<reference evidence="4 5" key="1">
    <citation type="submission" date="2019-04" db="EMBL/GenBank/DDBJ databases">
        <title>Azoarcus nasutitermitis sp. nov. isolated from termite nest.</title>
        <authorList>
            <person name="Lin S.-Y."/>
            <person name="Hameed A."/>
            <person name="Hsu Y.-H."/>
            <person name="Young C.-C."/>
        </authorList>
    </citation>
    <scope>NUCLEOTIDE SEQUENCE [LARGE SCALE GENOMIC DNA]</scope>
    <source>
        <strain evidence="4 5">CC-YHH838</strain>
    </source>
</reference>
<dbReference type="PRINTS" id="PR01438">
    <property type="entry name" value="UNVRSLSTRESS"/>
</dbReference>
<comment type="caution">
    <text evidence="4">The sequence shown here is derived from an EMBL/GenBank/DDBJ whole genome shotgun (WGS) entry which is preliminary data.</text>
</comment>
<evidence type="ECO:0000259" key="3">
    <source>
        <dbReference type="Pfam" id="PF00582"/>
    </source>
</evidence>
<dbReference type="EMBL" id="SSOC01000005">
    <property type="protein sequence ID" value="THF63676.1"/>
    <property type="molecule type" value="Genomic_DNA"/>
</dbReference>
<dbReference type="CDD" id="cd00293">
    <property type="entry name" value="USP-like"/>
    <property type="match status" value="1"/>
</dbReference>
<dbReference type="AlphaFoldDB" id="A0A4S4AUR0"/>
<evidence type="ECO:0000256" key="2">
    <source>
        <dbReference type="PIRNR" id="PIRNR006276"/>
    </source>
</evidence>
<organism evidence="4 5">
    <name type="scientific">Pseudothauera nasutitermitis</name>
    <dbReference type="NCBI Taxonomy" id="2565930"/>
    <lineage>
        <taxon>Bacteria</taxon>
        <taxon>Pseudomonadati</taxon>
        <taxon>Pseudomonadota</taxon>
        <taxon>Betaproteobacteria</taxon>
        <taxon>Rhodocyclales</taxon>
        <taxon>Zoogloeaceae</taxon>
        <taxon>Pseudothauera</taxon>
    </lineage>
</organism>
<dbReference type="RefSeq" id="WP_136348837.1">
    <property type="nucleotide sequence ID" value="NZ_SSOC01000005.1"/>
</dbReference>
<proteinExistence type="inferred from homology"/>
<feature type="domain" description="UspA" evidence="3">
    <location>
        <begin position="1"/>
        <end position="147"/>
    </location>
</feature>